<dbReference type="SMART" id="SM00534">
    <property type="entry name" value="MUTSac"/>
    <property type="match status" value="1"/>
</dbReference>
<dbReference type="PANTHER" id="PTHR11361:SF152">
    <property type="entry name" value="DNA MISMATCH REPAIR PROTEIN"/>
    <property type="match status" value="1"/>
</dbReference>
<keyword evidence="3" id="KW-0238">DNA-binding</keyword>
<dbReference type="GO" id="GO:0005524">
    <property type="term" value="F:ATP binding"/>
    <property type="evidence" value="ECO:0007669"/>
    <property type="project" value="UniProtKB-KW"/>
</dbReference>
<dbReference type="PANTHER" id="PTHR11361">
    <property type="entry name" value="DNA MISMATCH REPAIR PROTEIN MUTS FAMILY MEMBER"/>
    <property type="match status" value="1"/>
</dbReference>
<dbReference type="Proteomes" id="UP000061809">
    <property type="component" value="Chromosome"/>
</dbReference>
<reference evidence="6 7" key="1">
    <citation type="journal article" date="2015" name="Science">
        <title>Genetic determinants of in vivo fitness and diet responsiveness in multiple human gut Bacteroides.</title>
        <authorList>
            <person name="Wu M."/>
            <person name="McNulty N.P."/>
            <person name="Rodionov D.A."/>
            <person name="Khoroshkin M.S."/>
            <person name="Griffin N.W."/>
            <person name="Cheng J."/>
            <person name="Latreille P."/>
            <person name="Kerstetter R.A."/>
            <person name="Terrapon N."/>
            <person name="Henrissat B."/>
            <person name="Osterman A.L."/>
            <person name="Gordon J.I."/>
        </authorList>
    </citation>
    <scope>NUCLEOTIDE SEQUENCE [LARGE SCALE GENOMIC DNA]</scope>
    <source>
        <strain evidence="6 7">WH2</strain>
    </source>
</reference>
<dbReference type="InterPro" id="IPR027417">
    <property type="entry name" value="P-loop_NTPase"/>
</dbReference>
<keyword evidence="4" id="KW-1133">Transmembrane helix</keyword>
<dbReference type="Gene3D" id="3.40.50.300">
    <property type="entry name" value="P-loop containing nucleotide triphosphate hydrolases"/>
    <property type="match status" value="1"/>
</dbReference>
<dbReference type="GO" id="GO:0005829">
    <property type="term" value="C:cytosol"/>
    <property type="evidence" value="ECO:0007669"/>
    <property type="project" value="TreeGrafter"/>
</dbReference>
<dbReference type="GO" id="GO:0140664">
    <property type="term" value="F:ATP-dependent DNA damage sensor activity"/>
    <property type="evidence" value="ECO:0007669"/>
    <property type="project" value="InterPro"/>
</dbReference>
<dbReference type="RefSeq" id="WP_029427626.1">
    <property type="nucleotide sequence ID" value="NZ_CP012801.1"/>
</dbReference>
<dbReference type="PATRIC" id="fig|246787.4.peg.4916"/>
<feature type="domain" description="DNA mismatch repair proteins mutS family" evidence="5">
    <location>
        <begin position="314"/>
        <end position="499"/>
    </location>
</feature>
<protein>
    <submittedName>
        <fullName evidence="6">DNA mismatch repair protein MutS</fullName>
    </submittedName>
</protein>
<keyword evidence="1" id="KW-0547">Nucleotide-binding</keyword>
<name>A0A0N7IG44_9BACE</name>
<dbReference type="GO" id="GO:0030983">
    <property type="term" value="F:mismatched DNA binding"/>
    <property type="evidence" value="ECO:0007669"/>
    <property type="project" value="InterPro"/>
</dbReference>
<accession>A0A0N7IG44</accession>
<dbReference type="Pfam" id="PF00488">
    <property type="entry name" value="MutS_V"/>
    <property type="match status" value="1"/>
</dbReference>
<organism evidence="6 7">
    <name type="scientific">Bacteroides cellulosilyticus</name>
    <dbReference type="NCBI Taxonomy" id="246787"/>
    <lineage>
        <taxon>Bacteria</taxon>
        <taxon>Pseudomonadati</taxon>
        <taxon>Bacteroidota</taxon>
        <taxon>Bacteroidia</taxon>
        <taxon>Bacteroidales</taxon>
        <taxon>Bacteroidaceae</taxon>
        <taxon>Bacteroides</taxon>
    </lineage>
</organism>
<evidence type="ECO:0000256" key="2">
    <source>
        <dbReference type="ARBA" id="ARBA00022840"/>
    </source>
</evidence>
<dbReference type="AlphaFoldDB" id="A0A0N7IG44"/>
<keyword evidence="4" id="KW-0812">Transmembrane</keyword>
<dbReference type="SUPFAM" id="SSF52540">
    <property type="entry name" value="P-loop containing nucleoside triphosphate hydrolases"/>
    <property type="match status" value="1"/>
</dbReference>
<sequence length="500" mass="56723">MSEIANYFLYRNAEGETGLSANSIDDLNLDDLFAEIDYCHSSIGRQYLYYLLLSDKTSGMEKQEALLSSLATHTELRTLLSNSLKELDKPDAYSIVSILENDNTGIGVKEMVLINICRFLPLLFLALMLLTHSGVFLTLFVFSFVANAVLHYRNKAKIQRYFFSIPQLLKMIRQAGKLAQNKEFISVDPSITTDLKAVEGLKKYISYFRFNLSLDNDMAIMFYMVAELIRVFFLHEAYAVGRTFHLLKEKATAIHNVYRFIGFLDSILSVAILREELPYYCLPGDNRAGERLRTQAVYHPLIENCIPNDMVLHEKSALITGSNMAGKTCFMRTIGVNLLAAKTLHTCFAEVFEINTGISLLSSIHQGDNLMENKSYFMQEVTTIKDFVDESGHGNHLFLLDELFRGTNTKERIAISKAVLSWLVKSDNLVFVSTHDLELADMLEDEYELYYFSESVKDGILSFDYKLKRGVATEHNAIKILEICDYPASLVSEAHSITSI</sequence>
<evidence type="ECO:0000259" key="5">
    <source>
        <dbReference type="SMART" id="SM00534"/>
    </source>
</evidence>
<feature type="transmembrane region" description="Helical" evidence="4">
    <location>
        <begin position="119"/>
        <end position="150"/>
    </location>
</feature>
<keyword evidence="2" id="KW-0067">ATP-binding</keyword>
<evidence type="ECO:0000256" key="3">
    <source>
        <dbReference type="ARBA" id="ARBA00023125"/>
    </source>
</evidence>
<dbReference type="InterPro" id="IPR045076">
    <property type="entry name" value="MutS"/>
</dbReference>
<evidence type="ECO:0000313" key="7">
    <source>
        <dbReference type="Proteomes" id="UP000061809"/>
    </source>
</evidence>
<evidence type="ECO:0000256" key="1">
    <source>
        <dbReference type="ARBA" id="ARBA00022741"/>
    </source>
</evidence>
<proteinExistence type="predicted"/>
<gene>
    <name evidence="6" type="primary">mutS_4</name>
    <name evidence="6" type="ORF">BcellWH2_04760</name>
</gene>
<dbReference type="KEGG" id="bcel:BcellWH2_04760"/>
<dbReference type="EMBL" id="CP012801">
    <property type="protein sequence ID" value="ALJ61971.1"/>
    <property type="molecule type" value="Genomic_DNA"/>
</dbReference>
<keyword evidence="4" id="KW-0472">Membrane</keyword>
<evidence type="ECO:0000256" key="4">
    <source>
        <dbReference type="SAM" id="Phobius"/>
    </source>
</evidence>
<dbReference type="GO" id="GO:0006298">
    <property type="term" value="P:mismatch repair"/>
    <property type="evidence" value="ECO:0007669"/>
    <property type="project" value="InterPro"/>
</dbReference>
<evidence type="ECO:0000313" key="6">
    <source>
        <dbReference type="EMBL" id="ALJ61971.1"/>
    </source>
</evidence>
<dbReference type="InterPro" id="IPR000432">
    <property type="entry name" value="DNA_mismatch_repair_MutS_C"/>
</dbReference>